<dbReference type="CDD" id="cd14485">
    <property type="entry name" value="mltA_like_LT_A"/>
    <property type="match status" value="1"/>
</dbReference>
<evidence type="ECO:0000313" key="9">
    <source>
        <dbReference type="Proteomes" id="UP000672602"/>
    </source>
</evidence>
<evidence type="ECO:0000256" key="1">
    <source>
        <dbReference type="ARBA" id="ARBA00001420"/>
    </source>
</evidence>
<dbReference type="GO" id="GO:0009254">
    <property type="term" value="P:peptidoglycan turnover"/>
    <property type="evidence" value="ECO:0007669"/>
    <property type="project" value="InterPro"/>
</dbReference>
<organism evidence="8 9">
    <name type="scientific">Marivibrio halodurans</name>
    <dbReference type="NCBI Taxonomy" id="2039722"/>
    <lineage>
        <taxon>Bacteria</taxon>
        <taxon>Pseudomonadati</taxon>
        <taxon>Pseudomonadota</taxon>
        <taxon>Alphaproteobacteria</taxon>
        <taxon>Rhodospirillales</taxon>
        <taxon>Rhodospirillaceae</taxon>
        <taxon>Marivibrio</taxon>
    </lineage>
</organism>
<keyword evidence="3" id="KW-0456">Lyase</keyword>
<dbReference type="InterPro" id="IPR005300">
    <property type="entry name" value="MltA_B"/>
</dbReference>
<dbReference type="SMART" id="SM00925">
    <property type="entry name" value="MltA"/>
    <property type="match status" value="1"/>
</dbReference>
<dbReference type="GO" id="GO:0008933">
    <property type="term" value="F:peptidoglycan lytic transglycosylase activity"/>
    <property type="evidence" value="ECO:0007669"/>
    <property type="project" value="TreeGrafter"/>
</dbReference>
<feature type="domain" description="Lytic transglycosylase MltA" evidence="7">
    <location>
        <begin position="163"/>
        <end position="320"/>
    </location>
</feature>
<evidence type="ECO:0000256" key="4">
    <source>
        <dbReference type="ARBA" id="ARBA00023316"/>
    </source>
</evidence>
<dbReference type="GO" id="GO:0009253">
    <property type="term" value="P:peptidoglycan catabolic process"/>
    <property type="evidence" value="ECO:0007669"/>
    <property type="project" value="TreeGrafter"/>
</dbReference>
<sequence>MRLSRLVSSGPRATWAFGAVPLALALVLALGGCGDSTDKRGEQSAGGQTGAPGAAVPPLRLERVGFEDLPGWRAEDFEGALMALRASCARVDGQPEDRAIGTEAIALTAGDFATACAGLPDTAPGPGADAGAVRHFFQDHFVPYRVLGPEGAEGLFTGYFEAELMGSRMRTDTYDTPIYGLPEDLIVADLGRFSDDLAGERIVGRVEGGRFVPYPDRGAIEGGYLAERDLELLWIDDPVDVFLLQVQGSGRVILPDGEVVRVGFAGHNGRPYRSIGRVLIERGDLAPHAASWDGIRGWITENPEKARALFAENPRFVFFREVPARTGPGQPDGPIGAQGVPLTPGRSLAVDRGLIPLGLPVWLDTTRPGESDAPLRRLMVAQDTGGAIKGAVRGDYFWGHGDAALAEAGRMRSRGAYYLLLPEAAATRRRAAPSS</sequence>
<dbReference type="InterPro" id="IPR036908">
    <property type="entry name" value="RlpA-like_sf"/>
</dbReference>
<gene>
    <name evidence="8" type="ORF">KAJ83_14215</name>
</gene>
<dbReference type="PROSITE" id="PS51257">
    <property type="entry name" value="PROKAR_LIPOPROTEIN"/>
    <property type="match status" value="1"/>
</dbReference>
<dbReference type="PANTHER" id="PTHR30124:SF0">
    <property type="entry name" value="MEMBRANE-BOUND LYTIC MUREIN TRANSGLYCOSYLASE A"/>
    <property type="match status" value="1"/>
</dbReference>
<dbReference type="EC" id="4.2.2.n1" evidence="2"/>
<evidence type="ECO:0000313" key="8">
    <source>
        <dbReference type="EMBL" id="MBP5858171.1"/>
    </source>
</evidence>
<dbReference type="Pfam" id="PF03562">
    <property type="entry name" value="MltA"/>
    <property type="match status" value="1"/>
</dbReference>
<feature type="region of interest" description="Disordered" evidence="6">
    <location>
        <begin position="37"/>
        <end position="56"/>
    </location>
</feature>
<reference evidence="8" key="1">
    <citation type="submission" date="2021-04" db="EMBL/GenBank/DDBJ databases">
        <authorList>
            <person name="Zhang D.-C."/>
        </authorList>
    </citation>
    <scope>NUCLEOTIDE SEQUENCE</scope>
    <source>
        <strain evidence="8">CGMCC 1.15697</strain>
    </source>
</reference>
<name>A0A8J7SP78_9PROT</name>
<evidence type="ECO:0000256" key="5">
    <source>
        <dbReference type="ARBA" id="ARBA00030918"/>
    </source>
</evidence>
<dbReference type="GO" id="GO:0071555">
    <property type="term" value="P:cell wall organization"/>
    <property type="evidence" value="ECO:0007669"/>
    <property type="project" value="UniProtKB-KW"/>
</dbReference>
<dbReference type="Gene3D" id="2.40.240.50">
    <property type="entry name" value="Barwin-like endoglucanases"/>
    <property type="match status" value="1"/>
</dbReference>
<dbReference type="Pfam" id="PF06725">
    <property type="entry name" value="3D"/>
    <property type="match status" value="1"/>
</dbReference>
<dbReference type="Gene3D" id="2.40.40.10">
    <property type="entry name" value="RlpA-like domain"/>
    <property type="match status" value="1"/>
</dbReference>
<evidence type="ECO:0000256" key="3">
    <source>
        <dbReference type="ARBA" id="ARBA00023239"/>
    </source>
</evidence>
<dbReference type="InterPro" id="IPR026044">
    <property type="entry name" value="MltA"/>
</dbReference>
<dbReference type="PIRSF" id="PIRSF019422">
    <property type="entry name" value="MltA"/>
    <property type="match status" value="1"/>
</dbReference>
<proteinExistence type="predicted"/>
<dbReference type="CDD" id="cd14668">
    <property type="entry name" value="mlta_B"/>
    <property type="match status" value="1"/>
</dbReference>
<dbReference type="SUPFAM" id="SSF50685">
    <property type="entry name" value="Barwin-like endoglucanases"/>
    <property type="match status" value="1"/>
</dbReference>
<keyword evidence="9" id="KW-1185">Reference proteome</keyword>
<dbReference type="InterPro" id="IPR010611">
    <property type="entry name" value="3D_dom"/>
</dbReference>
<protein>
    <recommendedName>
        <fullName evidence="2">peptidoglycan lytic exotransglycosylase</fullName>
        <ecNumber evidence="2">4.2.2.n1</ecNumber>
    </recommendedName>
    <alternativeName>
        <fullName evidence="5">Murein hydrolase A</fullName>
    </alternativeName>
</protein>
<keyword evidence="4" id="KW-0961">Cell wall biogenesis/degradation</keyword>
<accession>A0A8J7SP78</accession>
<comment type="caution">
    <text evidence="8">The sequence shown here is derived from an EMBL/GenBank/DDBJ whole genome shotgun (WGS) entry which is preliminary data.</text>
</comment>
<dbReference type="EMBL" id="JAGMWN010000006">
    <property type="protein sequence ID" value="MBP5858171.1"/>
    <property type="molecule type" value="Genomic_DNA"/>
</dbReference>
<evidence type="ECO:0000259" key="7">
    <source>
        <dbReference type="SMART" id="SM00925"/>
    </source>
</evidence>
<evidence type="ECO:0000256" key="6">
    <source>
        <dbReference type="SAM" id="MobiDB-lite"/>
    </source>
</evidence>
<dbReference type="Proteomes" id="UP000672602">
    <property type="component" value="Unassembled WGS sequence"/>
</dbReference>
<dbReference type="PANTHER" id="PTHR30124">
    <property type="entry name" value="MEMBRANE-BOUND LYTIC MUREIN TRANSGLYCOSYLASE A"/>
    <property type="match status" value="1"/>
</dbReference>
<dbReference type="AlphaFoldDB" id="A0A8J7SP78"/>
<comment type="catalytic activity">
    <reaction evidence="1">
        <text>Exolytic cleavage of the (1-&gt;4)-beta-glycosidic linkage between N-acetylmuramic acid (MurNAc) and N-acetylglucosamine (GlcNAc) residues in peptidoglycan, from either the reducing or the non-reducing ends of the peptidoglycan chains, with concomitant formation of a 1,6-anhydrobond in the MurNAc residue.</text>
        <dbReference type="EC" id="4.2.2.n1"/>
    </reaction>
</comment>
<dbReference type="GO" id="GO:0004553">
    <property type="term" value="F:hydrolase activity, hydrolyzing O-glycosyl compounds"/>
    <property type="evidence" value="ECO:0007669"/>
    <property type="project" value="InterPro"/>
</dbReference>
<evidence type="ECO:0000256" key="2">
    <source>
        <dbReference type="ARBA" id="ARBA00012587"/>
    </source>
</evidence>
<dbReference type="GO" id="GO:0019867">
    <property type="term" value="C:outer membrane"/>
    <property type="evidence" value="ECO:0007669"/>
    <property type="project" value="InterPro"/>
</dbReference>